<dbReference type="AlphaFoldDB" id="A0AA37UMQ8"/>
<dbReference type="PANTHER" id="PTHR10806">
    <property type="entry name" value="SIGNAL PEPTIDASE COMPLEX CATALYTIC SUBUNIT SEC11"/>
    <property type="match status" value="1"/>
</dbReference>
<feature type="domain" description="Peptidase S26" evidence="8">
    <location>
        <begin position="29"/>
        <end position="103"/>
    </location>
</feature>
<proteinExistence type="predicted"/>
<dbReference type="InterPro" id="IPR019533">
    <property type="entry name" value="Peptidase_S26"/>
</dbReference>
<keyword evidence="4 7" id="KW-0472">Membrane</keyword>
<dbReference type="InterPro" id="IPR036286">
    <property type="entry name" value="LexA/Signal_pep-like_sf"/>
</dbReference>
<dbReference type="NCBIfam" id="TIGR02228">
    <property type="entry name" value="sigpep_I_arch"/>
    <property type="match status" value="1"/>
</dbReference>
<organism evidence="9 10">
    <name type="scientific">Arenivirga flava</name>
    <dbReference type="NCBI Taxonomy" id="1930060"/>
    <lineage>
        <taxon>Bacteria</taxon>
        <taxon>Bacillati</taxon>
        <taxon>Actinomycetota</taxon>
        <taxon>Actinomycetes</taxon>
        <taxon>Micrococcales</taxon>
        <taxon>Microbacteriaceae</taxon>
        <taxon>Arenivirga</taxon>
    </lineage>
</organism>
<evidence type="ECO:0000313" key="9">
    <source>
        <dbReference type="EMBL" id="GMA29090.1"/>
    </source>
</evidence>
<feature type="transmembrane region" description="Helical" evidence="7">
    <location>
        <begin position="146"/>
        <end position="170"/>
    </location>
</feature>
<dbReference type="RefSeq" id="WP_284234577.1">
    <property type="nucleotide sequence ID" value="NZ_BSUL01000001.1"/>
</dbReference>
<dbReference type="CDD" id="cd06530">
    <property type="entry name" value="S26_SPase_I"/>
    <property type="match status" value="1"/>
</dbReference>
<evidence type="ECO:0000256" key="7">
    <source>
        <dbReference type="SAM" id="Phobius"/>
    </source>
</evidence>
<dbReference type="EC" id="3.4.21.89" evidence="5"/>
<reference evidence="9 10" key="1">
    <citation type="journal article" date="2014" name="Int. J. Syst. Evol. Microbiol.">
        <title>Complete genome sequence of Corynebacterium casei LMG S-19264T (=DSM 44701T), isolated from a smear-ripened cheese.</title>
        <authorList>
            <consortium name="US DOE Joint Genome Institute (JGI-PGF)"/>
            <person name="Walter F."/>
            <person name="Albersmeier A."/>
            <person name="Kalinowski J."/>
            <person name="Ruckert C."/>
        </authorList>
    </citation>
    <scope>NUCLEOTIDE SEQUENCE [LARGE SCALE GENOMIC DNA]</scope>
    <source>
        <strain evidence="9 10">NBRC 112289</strain>
    </source>
</reference>
<evidence type="ECO:0000256" key="2">
    <source>
        <dbReference type="ARBA" id="ARBA00022692"/>
    </source>
</evidence>
<dbReference type="Pfam" id="PF10502">
    <property type="entry name" value="Peptidase_S26"/>
    <property type="match status" value="1"/>
</dbReference>
<dbReference type="GO" id="GO:0004252">
    <property type="term" value="F:serine-type endopeptidase activity"/>
    <property type="evidence" value="ECO:0007669"/>
    <property type="project" value="UniProtKB-UniRule"/>
</dbReference>
<dbReference type="GO" id="GO:0009003">
    <property type="term" value="F:signal peptidase activity"/>
    <property type="evidence" value="ECO:0007669"/>
    <property type="project" value="UniProtKB-EC"/>
</dbReference>
<evidence type="ECO:0000256" key="3">
    <source>
        <dbReference type="ARBA" id="ARBA00022989"/>
    </source>
</evidence>
<evidence type="ECO:0000256" key="6">
    <source>
        <dbReference type="SAM" id="MobiDB-lite"/>
    </source>
</evidence>
<dbReference type="PANTHER" id="PTHR10806:SF6">
    <property type="entry name" value="SIGNAL PEPTIDASE COMPLEX CATALYTIC SUBUNIT SEC11"/>
    <property type="match status" value="1"/>
</dbReference>
<accession>A0AA37UMQ8</accession>
<keyword evidence="2 7" id="KW-0812">Transmembrane</keyword>
<evidence type="ECO:0000256" key="5">
    <source>
        <dbReference type="NCBIfam" id="TIGR02228"/>
    </source>
</evidence>
<dbReference type="GO" id="GO:0016020">
    <property type="term" value="C:membrane"/>
    <property type="evidence" value="ECO:0007669"/>
    <property type="project" value="UniProtKB-SubCell"/>
</dbReference>
<evidence type="ECO:0000256" key="1">
    <source>
        <dbReference type="ARBA" id="ARBA00004370"/>
    </source>
</evidence>
<comment type="caution">
    <text evidence="9">The sequence shown here is derived from an EMBL/GenBank/DDBJ whole genome shotgun (WGS) entry which is preliminary data.</text>
</comment>
<keyword evidence="3 7" id="KW-1133">Transmembrane helix</keyword>
<name>A0AA37UMQ8_9MICO</name>
<sequence length="199" mass="21048">MGVYRRGRRRRRALAVLVAARSALLTVAAALGAVCIAVFLVCLVANVRPLIVMSGSMEPDIPVGSVVFSQVVGVGEISVGDVVTVERPRDLGLITHRVVAIAPEADGAVSLTLRGDANDSDDPQPYVVSQAGAYRLHLPWFGYVSAWLRTTSGLLCAAAAVVAFLALYLLDPRRLGARVAGGRPSRPSGRRRRVPVRGG</sequence>
<feature type="compositionally biased region" description="Basic residues" evidence="6">
    <location>
        <begin position="188"/>
        <end position="199"/>
    </location>
</feature>
<evidence type="ECO:0000256" key="4">
    <source>
        <dbReference type="ARBA" id="ARBA00023136"/>
    </source>
</evidence>
<dbReference type="GO" id="GO:0006465">
    <property type="term" value="P:signal peptide processing"/>
    <property type="evidence" value="ECO:0007669"/>
    <property type="project" value="UniProtKB-UniRule"/>
</dbReference>
<feature type="compositionally biased region" description="Low complexity" evidence="6">
    <location>
        <begin position="178"/>
        <end position="187"/>
    </location>
</feature>
<dbReference type="InterPro" id="IPR001733">
    <property type="entry name" value="Peptidase_S26B"/>
</dbReference>
<evidence type="ECO:0000259" key="8">
    <source>
        <dbReference type="Pfam" id="PF10502"/>
    </source>
</evidence>
<gene>
    <name evidence="9" type="ORF">GCM10025874_23430</name>
</gene>
<feature type="region of interest" description="Disordered" evidence="6">
    <location>
        <begin position="178"/>
        <end position="199"/>
    </location>
</feature>
<evidence type="ECO:0000313" key="10">
    <source>
        <dbReference type="Proteomes" id="UP001157160"/>
    </source>
</evidence>
<keyword evidence="10" id="KW-1185">Reference proteome</keyword>
<dbReference type="SUPFAM" id="SSF51306">
    <property type="entry name" value="LexA/Signal peptidase"/>
    <property type="match status" value="1"/>
</dbReference>
<dbReference type="EMBL" id="BSUL01000001">
    <property type="protein sequence ID" value="GMA29090.1"/>
    <property type="molecule type" value="Genomic_DNA"/>
</dbReference>
<dbReference type="Proteomes" id="UP001157160">
    <property type="component" value="Unassembled WGS sequence"/>
</dbReference>
<comment type="subcellular location">
    <subcellularLocation>
        <location evidence="1">Membrane</location>
    </subcellularLocation>
</comment>
<protein>
    <recommendedName>
        <fullName evidence="5">Signal peptidase I</fullName>
        <ecNumber evidence="5">3.4.21.89</ecNumber>
    </recommendedName>
</protein>
<feature type="transmembrane region" description="Helical" evidence="7">
    <location>
        <begin position="14"/>
        <end position="47"/>
    </location>
</feature>